<evidence type="ECO:0000313" key="11">
    <source>
        <dbReference type="Proteomes" id="UP000242877"/>
    </source>
</evidence>
<organism evidence="10 11">
    <name type="scientific">Ascosphaera apis ARSEF 7405</name>
    <dbReference type="NCBI Taxonomy" id="392613"/>
    <lineage>
        <taxon>Eukaryota</taxon>
        <taxon>Fungi</taxon>
        <taxon>Dikarya</taxon>
        <taxon>Ascomycota</taxon>
        <taxon>Pezizomycotina</taxon>
        <taxon>Eurotiomycetes</taxon>
        <taxon>Eurotiomycetidae</taxon>
        <taxon>Onygenales</taxon>
        <taxon>Ascosphaeraceae</taxon>
        <taxon>Ascosphaera</taxon>
    </lineage>
</organism>
<dbReference type="GO" id="GO:0008270">
    <property type="term" value="F:zinc ion binding"/>
    <property type="evidence" value="ECO:0007669"/>
    <property type="project" value="UniProtKB-KW"/>
</dbReference>
<dbReference type="GO" id="GO:0005524">
    <property type="term" value="F:ATP binding"/>
    <property type="evidence" value="ECO:0007669"/>
    <property type="project" value="InterPro"/>
</dbReference>
<dbReference type="GO" id="GO:0061630">
    <property type="term" value="F:ubiquitin protein ligase activity"/>
    <property type="evidence" value="ECO:0007669"/>
    <property type="project" value="TreeGrafter"/>
</dbReference>
<dbReference type="SMART" id="SM00487">
    <property type="entry name" value="DEXDc"/>
    <property type="match status" value="1"/>
</dbReference>
<evidence type="ECO:0000256" key="5">
    <source>
        <dbReference type="ARBA" id="ARBA00022833"/>
    </source>
</evidence>
<dbReference type="InterPro" id="IPR001650">
    <property type="entry name" value="Helicase_C-like"/>
</dbReference>
<evidence type="ECO:0000256" key="6">
    <source>
        <dbReference type="ARBA" id="ARBA00022840"/>
    </source>
</evidence>
<dbReference type="Pfam" id="PF00271">
    <property type="entry name" value="Helicase_C"/>
    <property type="match status" value="1"/>
</dbReference>
<evidence type="ECO:0000259" key="9">
    <source>
        <dbReference type="PROSITE" id="PS50089"/>
    </source>
</evidence>
<dbReference type="SUPFAM" id="SSF57850">
    <property type="entry name" value="RING/U-box"/>
    <property type="match status" value="1"/>
</dbReference>
<keyword evidence="3 7" id="KW-0863">Zinc-finger</keyword>
<keyword evidence="1" id="KW-0479">Metal-binding</keyword>
<dbReference type="GO" id="GO:0006974">
    <property type="term" value="P:DNA damage response"/>
    <property type="evidence" value="ECO:0007669"/>
    <property type="project" value="TreeGrafter"/>
</dbReference>
<dbReference type="PANTHER" id="PTHR45865">
    <property type="entry name" value="E3 UBIQUITIN-PROTEIN LIGASE SHPRH FAMILY MEMBER"/>
    <property type="match status" value="1"/>
</dbReference>
<comment type="caution">
    <text evidence="10">The sequence shown here is derived from an EMBL/GenBank/DDBJ whole genome shotgun (WGS) entry which is preliminary data.</text>
</comment>
<dbReference type="InterPro" id="IPR013083">
    <property type="entry name" value="Znf_RING/FYVE/PHD"/>
</dbReference>
<dbReference type="PROSITE" id="PS50089">
    <property type="entry name" value="ZF_RING_2"/>
    <property type="match status" value="1"/>
</dbReference>
<dbReference type="Gene3D" id="3.40.50.10810">
    <property type="entry name" value="Tandem AAA-ATPase domain"/>
    <property type="match status" value="1"/>
</dbReference>
<proteinExistence type="predicted"/>
<dbReference type="FunFam" id="3.40.50.10810:FF:000059">
    <property type="entry name" value="SNF2 family helicase/ATPase, putative"/>
    <property type="match status" value="1"/>
</dbReference>
<dbReference type="GO" id="GO:0005634">
    <property type="term" value="C:nucleus"/>
    <property type="evidence" value="ECO:0007669"/>
    <property type="project" value="TreeGrafter"/>
</dbReference>
<evidence type="ECO:0000256" key="3">
    <source>
        <dbReference type="ARBA" id="ARBA00022771"/>
    </source>
</evidence>
<keyword evidence="10" id="KW-0347">Helicase</keyword>
<dbReference type="SUPFAM" id="SSF52540">
    <property type="entry name" value="P-loop containing nucleoside triphosphate hydrolases"/>
    <property type="match status" value="2"/>
</dbReference>
<feature type="compositionally biased region" description="Acidic residues" evidence="8">
    <location>
        <begin position="746"/>
        <end position="756"/>
    </location>
</feature>
<dbReference type="GO" id="GO:0000209">
    <property type="term" value="P:protein polyubiquitination"/>
    <property type="evidence" value="ECO:0007669"/>
    <property type="project" value="TreeGrafter"/>
</dbReference>
<dbReference type="VEuPathDB" id="FungiDB:AAP_02538"/>
<evidence type="ECO:0000256" key="8">
    <source>
        <dbReference type="SAM" id="MobiDB-lite"/>
    </source>
</evidence>
<dbReference type="InterPro" id="IPR059033">
    <property type="entry name" value="C144_05_dom"/>
</dbReference>
<dbReference type="InterPro" id="IPR017907">
    <property type="entry name" value="Znf_RING_CS"/>
</dbReference>
<reference evidence="10 11" key="1">
    <citation type="journal article" date="2016" name="Genome Biol. Evol.">
        <title>Divergent and convergent evolution of fungal pathogenicity.</title>
        <authorList>
            <person name="Shang Y."/>
            <person name="Xiao G."/>
            <person name="Zheng P."/>
            <person name="Cen K."/>
            <person name="Zhan S."/>
            <person name="Wang C."/>
        </authorList>
    </citation>
    <scope>NUCLEOTIDE SEQUENCE [LARGE SCALE GENOMIC DNA]</scope>
    <source>
        <strain evidence="10 11">ARSEF 7405</strain>
    </source>
</reference>
<keyword evidence="2" id="KW-0547">Nucleotide-binding</keyword>
<dbReference type="PROSITE" id="PS00518">
    <property type="entry name" value="ZF_RING_1"/>
    <property type="match status" value="1"/>
</dbReference>
<evidence type="ECO:0000256" key="4">
    <source>
        <dbReference type="ARBA" id="ARBA00022801"/>
    </source>
</evidence>
<dbReference type="Pfam" id="PF13920">
    <property type="entry name" value="zf-C3HC4_3"/>
    <property type="match status" value="1"/>
</dbReference>
<evidence type="ECO:0000256" key="2">
    <source>
        <dbReference type="ARBA" id="ARBA00022741"/>
    </source>
</evidence>
<dbReference type="Gene3D" id="3.40.50.300">
    <property type="entry name" value="P-loop containing nucleotide triphosphate hydrolases"/>
    <property type="match status" value="1"/>
</dbReference>
<dbReference type="InterPro" id="IPR014001">
    <property type="entry name" value="Helicase_ATP-bd"/>
</dbReference>
<dbReference type="CDD" id="cd18793">
    <property type="entry name" value="SF2_C_SNF"/>
    <property type="match status" value="1"/>
</dbReference>
<protein>
    <submittedName>
        <fullName evidence="10">SNF2 family helicase/ATPase</fullName>
    </submittedName>
</protein>
<dbReference type="CDD" id="cd18070">
    <property type="entry name" value="DEXQc_SHPRH"/>
    <property type="match status" value="1"/>
</dbReference>
<accession>A0A167ZTF4</accession>
<keyword evidence="4" id="KW-0378">Hydrolase</keyword>
<dbReference type="InterPro" id="IPR038718">
    <property type="entry name" value="SNF2-like_sf"/>
</dbReference>
<dbReference type="InterPro" id="IPR001841">
    <property type="entry name" value="Znf_RING"/>
</dbReference>
<dbReference type="Pfam" id="PF00176">
    <property type="entry name" value="SNF2-rel_dom"/>
    <property type="match status" value="1"/>
</dbReference>
<dbReference type="SMART" id="SM00184">
    <property type="entry name" value="RING"/>
    <property type="match status" value="1"/>
</dbReference>
<sequence length="1487" mass="170195">MSELPVSATCCWSYGVLISQVVPESLHEAFEGDDWFTPVEPPAKRRRIDVEGSSGSTLQDNDSRAAVLQDYFTATKFTIQLTFMGFTDDTEWSLTPEEEAKAIPIFKVACSKRVASQTRLELHGKKAGRNQLLWDGYIDDEYEDYFFRALAPIQPVHQFRKNDPQSLLHECSLRRFSQNNYTFFLDVAVFKRNTPEIPMRHPTFMNQLFDNAFPGLEEAVQDDHFPPRQFYSSVHVPSKEDTPTIHSDVLTCELFPFQRRAVKWLLDREGVDLLNDGTISKRPPSKSMALPPSFCETRDADGKKCYASPYLRVLTSDLTDCWNAYETLRGGILAEEMGLGKTVEMISLITLHKRDMEHKYEHHDLIASDGRPLTVSGATLIVTPSVIESQWKSEFERHAPRVKVCYYEGINSNKSYSTEDWIKELLEYDVVVVSYNVLGGEIHYSEDPPDRALRHKKKNPLRRSPLVQISWWRVCLDEAQMVESGVTHAAKVARVIPRVNAWAITGTPLRKDMDDLFGLLLFLHYEPFCFNSKLWRRLHRSFHPLLKEIIGKITLRHSKDLIRNEIEIPAQKRYVIKIPFTPVEESNYRSLFAQMCHECGLDSTGGPKSDDWDPDSRDVIDSMRRWLSRLRQACLRTDWTHGAVPAPSNDTSLKSVAEVLESMIDLNENDIFNEEKKFLLAMIRRGQLLENALDPKGALGVWQEALNYVTPVVTKYKEELRVELEKRRQRRREERKQKKAGKPAVESDDEDDDDDDNDRKSGAVHRAKKRAKNRLLGAHARVRSALEVQHMCHFFIGNAFYQIKTNTDLTKPDSEEYRTLEKSEAKAYEDAKQVRKELLAEANKVVSKVIGHLRDLVENEGLVTMPDMQLDIEGVGIESELIVDRFDSLCEFMNQHATFYSKLRGHLIKMLLAQLVDQDDDAELEGNEYEVSAKHQDELYVYMETIRVMSAYRLAAITGQRNDLISRDVAQGLALAKDGQGPCPELYLKLMHECNRFEPGVEFDPLRTIVSDLRNMVTSLEWQSNAGETRAQFELAIIRPLVTQAIEIYAAQSNTLPELEQEVRTLSRVMNKRLEFYRQLQQISDMVAPYAEETKGQPLDKYSYERQVNLEKEVESKVSSLKSKLRYLIYLRDDSESGEDSRLCVICQSQIEVGVLTVCGHKYCKDCYHIWWRQHRSCPTCKRRLTATESHSISFKPQELVAEEERPPETLGHSSATENPIYTDASKGVLNEVMSIKLGHSFGTKIDTIAKHLIWLRRHDPGSKSVVFSQYSSFIWTLTEAFKKFGIGCAWLSGDGLERFRRDASTECIMLHSVSHASGLNLTNATHIFLCEPLINTAIELQAIARIHRIGQRRETTVWMYLVNDSVEESIYDISVRRRMEHMARKLKTRLGVQPVDSSEAGGEQGQTPIKSVEDMIDSANSLELQDSLSRSMIDMSEGEQVPADDLWQCLFGKINKTVLQDNRSATNEVDRVVRLNAAENRGQILG</sequence>
<keyword evidence="5" id="KW-0862">Zinc</keyword>
<gene>
    <name evidence="10" type="ORF">AAP_02538</name>
</gene>
<feature type="region of interest" description="Disordered" evidence="8">
    <location>
        <begin position="725"/>
        <end position="769"/>
    </location>
</feature>
<feature type="domain" description="RING-type" evidence="9">
    <location>
        <begin position="1144"/>
        <end position="1182"/>
    </location>
</feature>
<dbReference type="GO" id="GO:0004386">
    <property type="term" value="F:helicase activity"/>
    <property type="evidence" value="ECO:0007669"/>
    <property type="project" value="UniProtKB-KW"/>
</dbReference>
<name>A0A167ZTF4_9EURO</name>
<dbReference type="InterPro" id="IPR049730">
    <property type="entry name" value="SNF2/RAD54-like_C"/>
</dbReference>
<dbReference type="InterPro" id="IPR052583">
    <property type="entry name" value="ATP-helicase/E3_Ub-Ligase"/>
</dbReference>
<dbReference type="OrthoDB" id="4197287at2759"/>
<keyword evidence="11" id="KW-1185">Reference proteome</keyword>
<evidence type="ECO:0000313" key="10">
    <source>
        <dbReference type="EMBL" id="KZZ93072.1"/>
    </source>
</evidence>
<keyword evidence="6" id="KW-0067">ATP-binding</keyword>
<dbReference type="Gene3D" id="3.30.40.10">
    <property type="entry name" value="Zinc/RING finger domain, C3HC4 (zinc finger)"/>
    <property type="match status" value="1"/>
</dbReference>
<dbReference type="GO" id="GO:0016787">
    <property type="term" value="F:hydrolase activity"/>
    <property type="evidence" value="ECO:0007669"/>
    <property type="project" value="UniProtKB-KW"/>
</dbReference>
<evidence type="ECO:0000256" key="1">
    <source>
        <dbReference type="ARBA" id="ARBA00022723"/>
    </source>
</evidence>
<dbReference type="InterPro" id="IPR027417">
    <property type="entry name" value="P-loop_NTPase"/>
</dbReference>
<dbReference type="PANTHER" id="PTHR45865:SF1">
    <property type="entry name" value="E3 UBIQUITIN-PROTEIN LIGASE SHPRH"/>
    <property type="match status" value="1"/>
</dbReference>
<dbReference type="EMBL" id="AZGZ01000009">
    <property type="protein sequence ID" value="KZZ93072.1"/>
    <property type="molecule type" value="Genomic_DNA"/>
</dbReference>
<evidence type="ECO:0000256" key="7">
    <source>
        <dbReference type="PROSITE-ProRule" id="PRU00175"/>
    </source>
</evidence>
<dbReference type="InterPro" id="IPR000330">
    <property type="entry name" value="SNF2_N"/>
</dbReference>
<dbReference type="Proteomes" id="UP000242877">
    <property type="component" value="Unassembled WGS sequence"/>
</dbReference>
<dbReference type="Pfam" id="PF26021">
    <property type="entry name" value="Ferritin_C144_05"/>
    <property type="match status" value="1"/>
</dbReference>
<feature type="compositionally biased region" description="Basic and acidic residues" evidence="8">
    <location>
        <begin position="725"/>
        <end position="736"/>
    </location>
</feature>